<dbReference type="RefSeq" id="WP_317021777.1">
    <property type="nucleotide sequence ID" value="NZ_CP136513.1"/>
</dbReference>
<dbReference type="NCBIfam" id="TIGR02063">
    <property type="entry name" value="RNase_R"/>
    <property type="match status" value="1"/>
</dbReference>
<dbReference type="NCBIfam" id="TIGR00358">
    <property type="entry name" value="3_prime_RNase"/>
    <property type="match status" value="1"/>
</dbReference>
<evidence type="ECO:0000256" key="4">
    <source>
        <dbReference type="ARBA" id="ARBA00022722"/>
    </source>
</evidence>
<evidence type="ECO:0000256" key="1">
    <source>
        <dbReference type="ARBA" id="ARBA00001849"/>
    </source>
</evidence>
<dbReference type="Gene3D" id="2.40.50.140">
    <property type="entry name" value="Nucleic acid-binding proteins"/>
    <property type="match status" value="2"/>
</dbReference>
<comment type="catalytic activity">
    <reaction evidence="1 8">
        <text>Exonucleolytic cleavage in the 3'- to 5'-direction to yield nucleoside 5'-phosphates.</text>
        <dbReference type="EC" id="3.1.13.1"/>
    </reaction>
</comment>
<dbReference type="InterPro" id="IPR012340">
    <property type="entry name" value="NA-bd_OB-fold"/>
</dbReference>
<name>A0ABZ0ERC7_9BURK</name>
<evidence type="ECO:0000313" key="11">
    <source>
        <dbReference type="EMBL" id="WOD19744.1"/>
    </source>
</evidence>
<dbReference type="InterPro" id="IPR050180">
    <property type="entry name" value="RNR_Ribonuclease"/>
</dbReference>
<dbReference type="PANTHER" id="PTHR23355:SF9">
    <property type="entry name" value="DIS3-LIKE EXONUCLEASE 2"/>
    <property type="match status" value="1"/>
</dbReference>
<dbReference type="Pfam" id="PF17876">
    <property type="entry name" value="CSD2"/>
    <property type="match status" value="1"/>
</dbReference>
<evidence type="ECO:0000256" key="6">
    <source>
        <dbReference type="ARBA" id="ARBA00022839"/>
    </source>
</evidence>
<proteinExistence type="inferred from homology"/>
<keyword evidence="7 8" id="KW-0694">RNA-binding</keyword>
<comment type="similarity">
    <text evidence="8">Belongs to the RNR ribonuclease family. RNase R subfamily.</text>
</comment>
<keyword evidence="4 8" id="KW-0540">Nuclease</keyword>
<dbReference type="CDD" id="cd04471">
    <property type="entry name" value="S1_RNase_R"/>
    <property type="match status" value="1"/>
</dbReference>
<evidence type="ECO:0000256" key="3">
    <source>
        <dbReference type="ARBA" id="ARBA00022490"/>
    </source>
</evidence>
<evidence type="ECO:0000256" key="9">
    <source>
        <dbReference type="SAM" id="MobiDB-lite"/>
    </source>
</evidence>
<dbReference type="InterPro" id="IPR011129">
    <property type="entry name" value="CSD"/>
</dbReference>
<dbReference type="SUPFAM" id="SSF50249">
    <property type="entry name" value="Nucleic acid-binding proteins"/>
    <property type="match status" value="3"/>
</dbReference>
<gene>
    <name evidence="8 11" type="primary">rnr</name>
    <name evidence="11" type="ORF">RW095_26395</name>
</gene>
<dbReference type="SMART" id="SM00357">
    <property type="entry name" value="CSP"/>
    <property type="match status" value="1"/>
</dbReference>
<dbReference type="InterPro" id="IPR004476">
    <property type="entry name" value="RNase_II/RNase_R"/>
</dbReference>
<feature type="domain" description="S1 motif" evidence="10">
    <location>
        <begin position="668"/>
        <end position="749"/>
    </location>
</feature>
<dbReference type="PROSITE" id="PS01175">
    <property type="entry name" value="RIBONUCLEASE_II"/>
    <property type="match status" value="1"/>
</dbReference>
<dbReference type="Proteomes" id="UP001302652">
    <property type="component" value="Chromosome 1"/>
</dbReference>
<dbReference type="InterPro" id="IPR011805">
    <property type="entry name" value="RNase_R"/>
</dbReference>
<comment type="subcellular location">
    <subcellularLocation>
        <location evidence="2 8">Cytoplasm</location>
    </subcellularLocation>
</comment>
<evidence type="ECO:0000256" key="8">
    <source>
        <dbReference type="HAMAP-Rule" id="MF_01895"/>
    </source>
</evidence>
<organism evidence="11 12">
    <name type="scientific">Paraburkholderia kirstenboschensis</name>
    <dbReference type="NCBI Taxonomy" id="1245436"/>
    <lineage>
        <taxon>Bacteria</taxon>
        <taxon>Pseudomonadati</taxon>
        <taxon>Pseudomonadota</taxon>
        <taxon>Betaproteobacteria</taxon>
        <taxon>Burkholderiales</taxon>
        <taxon>Burkholderiaceae</taxon>
        <taxon>Paraburkholderia</taxon>
    </lineage>
</organism>
<protein>
    <recommendedName>
        <fullName evidence="8">Ribonuclease R</fullName>
        <shortName evidence="8">RNase R</shortName>
        <ecNumber evidence="8">3.1.13.1</ecNumber>
    </recommendedName>
</protein>
<evidence type="ECO:0000313" key="12">
    <source>
        <dbReference type="Proteomes" id="UP001302652"/>
    </source>
</evidence>
<dbReference type="InterPro" id="IPR013223">
    <property type="entry name" value="RNase_B_OB_dom"/>
</dbReference>
<dbReference type="InterPro" id="IPR003029">
    <property type="entry name" value="S1_domain"/>
</dbReference>
<dbReference type="Pfam" id="PF00575">
    <property type="entry name" value="S1"/>
    <property type="match status" value="1"/>
</dbReference>
<evidence type="ECO:0000259" key="10">
    <source>
        <dbReference type="PROSITE" id="PS50126"/>
    </source>
</evidence>
<dbReference type="PANTHER" id="PTHR23355">
    <property type="entry name" value="RIBONUCLEASE"/>
    <property type="match status" value="1"/>
</dbReference>
<comment type="function">
    <text evidence="8">3'-5' exoribonuclease that releases 5'-nucleoside monophosphates and is involved in maturation of structured RNAs.</text>
</comment>
<dbReference type="InterPro" id="IPR022966">
    <property type="entry name" value="RNase_II/R_CS"/>
</dbReference>
<keyword evidence="6 8" id="KW-0269">Exonuclease</keyword>
<keyword evidence="3 8" id="KW-0963">Cytoplasm</keyword>
<dbReference type="EMBL" id="CP136513">
    <property type="protein sequence ID" value="WOD19744.1"/>
    <property type="molecule type" value="Genomic_DNA"/>
</dbReference>
<evidence type="ECO:0000256" key="5">
    <source>
        <dbReference type="ARBA" id="ARBA00022801"/>
    </source>
</evidence>
<evidence type="ECO:0000256" key="7">
    <source>
        <dbReference type="ARBA" id="ARBA00022884"/>
    </source>
</evidence>
<keyword evidence="12" id="KW-1185">Reference proteome</keyword>
<dbReference type="HAMAP" id="MF_01895">
    <property type="entry name" value="RNase_R"/>
    <property type="match status" value="1"/>
</dbReference>
<sequence>MQREKIIDKPLSKFPYPIPSREEILGVLRTSEAPLAANDIAEALSIKRQEREGFFKRLGAMERDGQIRLDQRNLYQLTHPSNFVAGRVQGHRDGYGFLIRDDGQDDLFLPTAEMQKVMHNDRVLARIVGYDRRGRPEGHIVEVTDRANKRVIGRLLNENGALIVAPEDKRIGHDILITQNTKKAKVGQVVVVELTDFPSRHSQPLGRVAEVLGDIDDPGMEIEIAVRKYGVPHEFSADALAEASKLPDEVRPADVRHRIDLRDVPLVTIDGEDARDFDDAVYCEPVKVGRGEGFRLIVAIADVSHYVHPKSGLDADAIERSTSVYFPRRVIPMLPEKLSNGLCSLNPNVDRCVLVCDMIVTARGEVKAYQFYPGVMHSAARLTYTEVAAVLKNTKGPEAARRAALLPQLQNLYGVYKSLFAARQKRGAIDFDTTETYIVCNAQGKIEQIVPRTRNEAHKLIEECMLAANVCAADFLKRNKHPGLFRVHAGPTAEKLENLRTFLRGMGLTLGGGDKPHASDYAALMAQIRERPDAQMLQTMLLRSMQQAVYSPDNIGHFGLAYEAYAHFTSPIRRYPDLLTHRAIYAILQGRKYQPEPPQGVTLNTALSPRARAMQQADDEKSGRSRSNNVAIWEELGLHCSANERRADEASRDVEAWLKCYFMRDKLGEEYGGMVNGVTSFGIFVQLDSLFIEGLVHVTELGSDYFQYDEIKNELRGERTGIRYRLSDRVRVQVSRVDLDARKIDFRLVRDTPIKPHPVRGVAADKSSGENGGARVRALPPVDGGAAPGAHRKKAAPAQSAAVKEARAARGAAKKHGAAPKPASKPTVRKKR</sequence>
<dbReference type="PROSITE" id="PS50126">
    <property type="entry name" value="S1"/>
    <property type="match status" value="1"/>
</dbReference>
<dbReference type="Pfam" id="PF00773">
    <property type="entry name" value="RNB"/>
    <property type="match status" value="1"/>
</dbReference>
<dbReference type="SMART" id="SM00955">
    <property type="entry name" value="RNB"/>
    <property type="match status" value="1"/>
</dbReference>
<dbReference type="Pfam" id="PF08206">
    <property type="entry name" value="OB_RNB"/>
    <property type="match status" value="1"/>
</dbReference>
<dbReference type="SMART" id="SM00316">
    <property type="entry name" value="S1"/>
    <property type="match status" value="2"/>
</dbReference>
<feature type="region of interest" description="Disordered" evidence="9">
    <location>
        <begin position="757"/>
        <end position="832"/>
    </location>
</feature>
<dbReference type="InterPro" id="IPR001900">
    <property type="entry name" value="RNase_II/R"/>
</dbReference>
<dbReference type="EC" id="3.1.13.1" evidence="8"/>
<reference evidence="11 12" key="1">
    <citation type="submission" date="2023-10" db="EMBL/GenBank/DDBJ databases">
        <title>Surface-active antibiotics is a multifunctional adaptation for post-fire microbes.</title>
        <authorList>
            <person name="Liu M.D."/>
            <person name="Du Y."/>
            <person name="Koupaei S.K."/>
            <person name="Kim N.R."/>
            <person name="Zhang W."/>
            <person name="Traxler M.F."/>
        </authorList>
    </citation>
    <scope>NUCLEOTIDE SEQUENCE [LARGE SCALE GENOMIC DNA]</scope>
    <source>
        <strain evidence="11 12">F3</strain>
    </source>
</reference>
<keyword evidence="5 8" id="KW-0378">Hydrolase</keyword>
<dbReference type="InterPro" id="IPR040476">
    <property type="entry name" value="CSD2"/>
</dbReference>
<evidence type="ECO:0000256" key="2">
    <source>
        <dbReference type="ARBA" id="ARBA00004496"/>
    </source>
</evidence>
<accession>A0ABZ0ERC7</accession>